<dbReference type="PANTHER" id="PTHR42208:SF1">
    <property type="entry name" value="HEAVY METAL TRANSPORTER"/>
    <property type="match status" value="1"/>
</dbReference>
<dbReference type="Pfam" id="PF13386">
    <property type="entry name" value="DsbD_2"/>
    <property type="match status" value="1"/>
</dbReference>
<feature type="transmembrane region" description="Helical" evidence="1">
    <location>
        <begin position="130"/>
        <end position="152"/>
    </location>
</feature>
<evidence type="ECO:0000313" key="4">
    <source>
        <dbReference type="Proteomes" id="UP000202031"/>
    </source>
</evidence>
<feature type="transmembrane region" description="Helical" evidence="1">
    <location>
        <begin position="81"/>
        <end position="99"/>
    </location>
</feature>
<dbReference type="InterPro" id="IPR039447">
    <property type="entry name" value="UreH-like_TM_dom"/>
</dbReference>
<feature type="transmembrane region" description="Helical" evidence="1">
    <location>
        <begin position="53"/>
        <end position="75"/>
    </location>
</feature>
<dbReference type="GeneID" id="46921774"/>
<dbReference type="AlphaFoldDB" id="A0A1X9SP64"/>
<dbReference type="RefSeq" id="WP_100590875.1">
    <property type="nucleotide sequence ID" value="NZ_CP015578.1"/>
</dbReference>
<dbReference type="Proteomes" id="UP000202031">
    <property type="component" value="Chromosome"/>
</dbReference>
<reference evidence="4" key="1">
    <citation type="journal article" date="2017" name="Genome Biol. Evol.">
        <title>Comparative Genomic Analysis Identifies a Campylobacter Clade Deficient in Selenium Metabolism.</title>
        <authorList>
            <person name="Miller W.G."/>
            <person name="Yee E."/>
            <person name="Lopes B.S."/>
            <person name="Chapman M.H."/>
            <person name="Huynh S."/>
            <person name="Bono J.L."/>
            <person name="Parker C.T."/>
            <person name="Strachan N.J.C."/>
            <person name="Forbes K.J."/>
        </authorList>
    </citation>
    <scope>NUCLEOTIDE SEQUENCE [LARGE SCALE GENOMIC DNA]</scope>
    <source>
        <strain evidence="4">NCTC 13004</strain>
    </source>
</reference>
<accession>A0A1X9SP64</accession>
<keyword evidence="1" id="KW-0472">Membrane</keyword>
<keyword evidence="1" id="KW-0812">Transmembrane</keyword>
<feature type="transmembrane region" description="Helical" evidence="1">
    <location>
        <begin position="164"/>
        <end position="189"/>
    </location>
</feature>
<feature type="domain" description="Urease accessory protein UreH-like transmembrane" evidence="2">
    <location>
        <begin position="12"/>
        <end position="211"/>
    </location>
</feature>
<protein>
    <submittedName>
        <fullName evidence="3">Putative membrane protein (DsbD domain)</fullName>
    </submittedName>
</protein>
<proteinExistence type="predicted"/>
<evidence type="ECO:0000259" key="2">
    <source>
        <dbReference type="Pfam" id="PF13386"/>
    </source>
</evidence>
<dbReference type="EMBL" id="CP015578">
    <property type="protein sequence ID" value="ARQ98029.1"/>
    <property type="molecule type" value="Genomic_DNA"/>
</dbReference>
<sequence>MDLATILTTIALAISFSLSHCIGMCGGFVVAYNIKLNQKSKSTQFILLLSYHLSRVLAYMILGILFGLFGSAALLSGANRGLVIFFAGVILIILAFGLFKRGKLLSYIENQKLSYLIIPLFAKFRQKNSLISFLILGFLNGLLPCGVVYYFLAVSLGSGSLINGAMIMAIFGLSTIPVMMGVGGILSALSAKFKNYLNLISFIIMLGYGIYFLYLGFMLLK</sequence>
<evidence type="ECO:0000256" key="1">
    <source>
        <dbReference type="SAM" id="Phobius"/>
    </source>
</evidence>
<feature type="transmembrane region" description="Helical" evidence="1">
    <location>
        <begin position="6"/>
        <end position="32"/>
    </location>
</feature>
<feature type="transmembrane region" description="Helical" evidence="1">
    <location>
        <begin position="196"/>
        <end position="220"/>
    </location>
</feature>
<gene>
    <name evidence="3" type="ORF">CLAN_1306</name>
</gene>
<dbReference type="KEGG" id="clx:CLAN_1306"/>
<name>A0A1X9SP64_9BACT</name>
<dbReference type="PANTHER" id="PTHR42208">
    <property type="entry name" value="HEAVY METAL TRANSPORTER-RELATED"/>
    <property type="match status" value="1"/>
</dbReference>
<evidence type="ECO:0000313" key="3">
    <source>
        <dbReference type="EMBL" id="ARQ98029.1"/>
    </source>
</evidence>
<organism evidence="3 4">
    <name type="scientific">Campylobacter lanienae NCTC 13004</name>
    <dbReference type="NCBI Taxonomy" id="1031753"/>
    <lineage>
        <taxon>Bacteria</taxon>
        <taxon>Pseudomonadati</taxon>
        <taxon>Campylobacterota</taxon>
        <taxon>Epsilonproteobacteria</taxon>
        <taxon>Campylobacterales</taxon>
        <taxon>Campylobacteraceae</taxon>
        <taxon>Campylobacter</taxon>
    </lineage>
</organism>
<keyword evidence="1" id="KW-1133">Transmembrane helix</keyword>